<dbReference type="InterPro" id="IPR032710">
    <property type="entry name" value="NTF2-like_dom_sf"/>
</dbReference>
<feature type="domain" description="DUF4440" evidence="1">
    <location>
        <begin position="18"/>
        <end position="127"/>
    </location>
</feature>
<organism evidence="2 3">
    <name type="scientific">Cyphellophora attinorum</name>
    <dbReference type="NCBI Taxonomy" id="1664694"/>
    <lineage>
        <taxon>Eukaryota</taxon>
        <taxon>Fungi</taxon>
        <taxon>Dikarya</taxon>
        <taxon>Ascomycota</taxon>
        <taxon>Pezizomycotina</taxon>
        <taxon>Eurotiomycetes</taxon>
        <taxon>Chaetothyriomycetidae</taxon>
        <taxon>Chaetothyriales</taxon>
        <taxon>Cyphellophoraceae</taxon>
        <taxon>Cyphellophora</taxon>
    </lineage>
</organism>
<evidence type="ECO:0000313" key="3">
    <source>
        <dbReference type="Proteomes" id="UP000038010"/>
    </source>
</evidence>
<name>A0A0N1HPU1_9EURO</name>
<dbReference type="Gene3D" id="3.10.450.50">
    <property type="match status" value="1"/>
</dbReference>
<dbReference type="EMBL" id="LFJN01000024">
    <property type="protein sequence ID" value="KPI37332.1"/>
    <property type="molecule type" value="Genomic_DNA"/>
</dbReference>
<comment type="caution">
    <text evidence="2">The sequence shown here is derived from an EMBL/GenBank/DDBJ whole genome shotgun (WGS) entry which is preliminary data.</text>
</comment>
<reference evidence="2 3" key="1">
    <citation type="submission" date="2015-06" db="EMBL/GenBank/DDBJ databases">
        <title>Draft genome of the ant-associated black yeast Phialophora attae CBS 131958.</title>
        <authorList>
            <person name="Moreno L.F."/>
            <person name="Stielow B.J."/>
            <person name="de Hoog S."/>
            <person name="Vicente V.A."/>
            <person name="Weiss V.A."/>
            <person name="de Vries M."/>
            <person name="Cruz L.M."/>
            <person name="Souza E.M."/>
        </authorList>
    </citation>
    <scope>NUCLEOTIDE SEQUENCE [LARGE SCALE GENOMIC DNA]</scope>
    <source>
        <strain evidence="2 3">CBS 131958</strain>
    </source>
</reference>
<proteinExistence type="predicted"/>
<keyword evidence="3" id="KW-1185">Reference proteome</keyword>
<dbReference type="RefSeq" id="XP_017997295.1">
    <property type="nucleotide sequence ID" value="XM_018139121.1"/>
</dbReference>
<protein>
    <recommendedName>
        <fullName evidence="1">DUF4440 domain-containing protein</fullName>
    </recommendedName>
</protein>
<evidence type="ECO:0000259" key="1">
    <source>
        <dbReference type="Pfam" id="PF14534"/>
    </source>
</evidence>
<dbReference type="AlphaFoldDB" id="A0A0N1HPU1"/>
<gene>
    <name evidence="2" type="ORF">AB675_10355</name>
</gene>
<dbReference type="Pfam" id="PF14534">
    <property type="entry name" value="DUF4440"/>
    <property type="match status" value="1"/>
</dbReference>
<dbReference type="Proteomes" id="UP000038010">
    <property type="component" value="Unassembled WGS sequence"/>
</dbReference>
<dbReference type="InterPro" id="IPR027843">
    <property type="entry name" value="DUF4440"/>
</dbReference>
<evidence type="ECO:0000313" key="2">
    <source>
        <dbReference type="EMBL" id="KPI37332.1"/>
    </source>
</evidence>
<sequence length="143" mass="16131">MEPTHSHGSLHDVIYNLEDQTWKALQRDGAALIPFLSKECQMLLPMGVYVTAYSTPNLKEVMTSEAFIPWKSYKLTDVKVTELGDDCASITYRAEAYRPKIGAPDDGTPFQALVSSIWRRHGPGADWLLWLNQQTPYSELLDA</sequence>
<dbReference type="VEuPathDB" id="FungiDB:AB675_10355"/>
<dbReference type="GeneID" id="28731001"/>
<accession>A0A0N1HPU1</accession>
<dbReference type="SUPFAM" id="SSF54427">
    <property type="entry name" value="NTF2-like"/>
    <property type="match status" value="1"/>
</dbReference>
<dbReference type="OrthoDB" id="2865667at2759"/>